<organism evidence="1">
    <name type="scientific">Anguilla anguilla</name>
    <name type="common">European freshwater eel</name>
    <name type="synonym">Muraena anguilla</name>
    <dbReference type="NCBI Taxonomy" id="7936"/>
    <lineage>
        <taxon>Eukaryota</taxon>
        <taxon>Metazoa</taxon>
        <taxon>Chordata</taxon>
        <taxon>Craniata</taxon>
        <taxon>Vertebrata</taxon>
        <taxon>Euteleostomi</taxon>
        <taxon>Actinopterygii</taxon>
        <taxon>Neopterygii</taxon>
        <taxon>Teleostei</taxon>
        <taxon>Anguilliformes</taxon>
        <taxon>Anguillidae</taxon>
        <taxon>Anguilla</taxon>
    </lineage>
</organism>
<reference evidence="1" key="2">
    <citation type="journal article" date="2015" name="Fish Shellfish Immunol.">
        <title>Early steps in the European eel (Anguilla anguilla)-Vibrio vulnificus interaction in the gills: Role of the RtxA13 toxin.</title>
        <authorList>
            <person name="Callol A."/>
            <person name="Pajuelo D."/>
            <person name="Ebbesson L."/>
            <person name="Teles M."/>
            <person name="MacKenzie S."/>
            <person name="Amaro C."/>
        </authorList>
    </citation>
    <scope>NUCLEOTIDE SEQUENCE</scope>
</reference>
<dbReference type="EMBL" id="GBXM01076097">
    <property type="protein sequence ID" value="JAH32480.1"/>
    <property type="molecule type" value="Transcribed_RNA"/>
</dbReference>
<sequence length="10" mass="1265">MIKKLIRSLY</sequence>
<evidence type="ECO:0000313" key="1">
    <source>
        <dbReference type="EMBL" id="JAH32480.1"/>
    </source>
</evidence>
<accession>A0A0E9RVG0</accession>
<protein>
    <submittedName>
        <fullName evidence="1">Uncharacterized protein</fullName>
    </submittedName>
</protein>
<proteinExistence type="predicted"/>
<reference evidence="1" key="1">
    <citation type="submission" date="2014-11" db="EMBL/GenBank/DDBJ databases">
        <authorList>
            <person name="Amaro Gonzalez C."/>
        </authorList>
    </citation>
    <scope>NUCLEOTIDE SEQUENCE</scope>
</reference>
<name>A0A0E9RVG0_ANGAN</name>